<dbReference type="EMBL" id="SFCI01000349">
    <property type="protein sequence ID" value="TFY80375.1"/>
    <property type="molecule type" value="Genomic_DNA"/>
</dbReference>
<accession>A0A4Z0A101</accession>
<dbReference type="Proteomes" id="UP000298061">
    <property type="component" value="Unassembled WGS sequence"/>
</dbReference>
<dbReference type="AlphaFoldDB" id="A0A4Z0A101"/>
<proteinExistence type="predicted"/>
<reference evidence="1 2" key="1">
    <citation type="submission" date="2019-02" db="EMBL/GenBank/DDBJ databases">
        <title>Genome sequencing of the rare red list fungi Hericium alpestre (H. flagellum).</title>
        <authorList>
            <person name="Buettner E."/>
            <person name="Kellner H."/>
        </authorList>
    </citation>
    <scope>NUCLEOTIDE SEQUENCE [LARGE SCALE GENOMIC DNA]</scope>
    <source>
        <strain evidence="1 2">DSM 108284</strain>
    </source>
</reference>
<keyword evidence="2" id="KW-1185">Reference proteome</keyword>
<evidence type="ECO:0000313" key="2">
    <source>
        <dbReference type="Proteomes" id="UP000298061"/>
    </source>
</evidence>
<name>A0A4Z0A101_9AGAM</name>
<evidence type="ECO:0000313" key="1">
    <source>
        <dbReference type="EMBL" id="TFY80375.1"/>
    </source>
</evidence>
<comment type="caution">
    <text evidence="1">The sequence shown here is derived from an EMBL/GenBank/DDBJ whole genome shotgun (WGS) entry which is preliminary data.</text>
</comment>
<gene>
    <name evidence="1" type="ORF">EWM64_g3636</name>
</gene>
<protein>
    <submittedName>
        <fullName evidence="1">Uncharacterized protein</fullName>
    </submittedName>
</protein>
<sequence>MEGVQHYMCGWFTNGLTGECPAHVAMVDDRQVELHLDLTEDPIKDFLGQMMLLEYPTRHEGCVQMHVEDEGRVVLSFPA</sequence>
<organism evidence="1 2">
    <name type="scientific">Hericium alpestre</name>
    <dbReference type="NCBI Taxonomy" id="135208"/>
    <lineage>
        <taxon>Eukaryota</taxon>
        <taxon>Fungi</taxon>
        <taxon>Dikarya</taxon>
        <taxon>Basidiomycota</taxon>
        <taxon>Agaricomycotina</taxon>
        <taxon>Agaricomycetes</taxon>
        <taxon>Russulales</taxon>
        <taxon>Hericiaceae</taxon>
        <taxon>Hericium</taxon>
    </lineage>
</organism>